<organism evidence="4 5">
    <name type="scientific">Nocardioides zeae</name>
    <dbReference type="NCBI Taxonomy" id="1457234"/>
    <lineage>
        <taxon>Bacteria</taxon>
        <taxon>Bacillati</taxon>
        <taxon>Actinomycetota</taxon>
        <taxon>Actinomycetes</taxon>
        <taxon>Propionibacteriales</taxon>
        <taxon>Nocardioidaceae</taxon>
        <taxon>Nocardioides</taxon>
    </lineage>
</organism>
<dbReference type="GO" id="GO:0022857">
    <property type="term" value="F:transmembrane transporter activity"/>
    <property type="evidence" value="ECO:0007669"/>
    <property type="project" value="TreeGrafter"/>
</dbReference>
<dbReference type="PANTHER" id="PTHR24220:SF685">
    <property type="entry name" value="ABC TRANSPORTER RELATED"/>
    <property type="match status" value="1"/>
</dbReference>
<proteinExistence type="predicted"/>
<dbReference type="GO" id="GO:0016887">
    <property type="term" value="F:ATP hydrolysis activity"/>
    <property type="evidence" value="ECO:0007669"/>
    <property type="project" value="InterPro"/>
</dbReference>
<comment type="caution">
    <text evidence="4">The sequence shown here is derived from an EMBL/GenBank/DDBJ whole genome shotgun (WGS) entry which is preliminary data.</text>
</comment>
<dbReference type="PANTHER" id="PTHR24220">
    <property type="entry name" value="IMPORT ATP-BINDING PROTEIN"/>
    <property type="match status" value="1"/>
</dbReference>
<dbReference type="Pfam" id="PF00005">
    <property type="entry name" value="ABC_tran"/>
    <property type="match status" value="2"/>
</dbReference>
<reference evidence="4" key="1">
    <citation type="submission" date="2023-07" db="EMBL/GenBank/DDBJ databases">
        <title>Functional and genomic diversity of the sorghum phyllosphere microbiome.</title>
        <authorList>
            <person name="Shade A."/>
        </authorList>
    </citation>
    <scope>NUCLEOTIDE SEQUENCE</scope>
    <source>
        <strain evidence="4">SORGH_AS_1067</strain>
    </source>
</reference>
<accession>A0AAJ1X2L9</accession>
<evidence type="ECO:0000313" key="5">
    <source>
        <dbReference type="Proteomes" id="UP001239215"/>
    </source>
</evidence>
<keyword evidence="2 4" id="KW-0067">ATP-binding</keyword>
<evidence type="ECO:0000259" key="3">
    <source>
        <dbReference type="PROSITE" id="PS50893"/>
    </source>
</evidence>
<dbReference type="GO" id="GO:0005886">
    <property type="term" value="C:plasma membrane"/>
    <property type="evidence" value="ECO:0007669"/>
    <property type="project" value="TreeGrafter"/>
</dbReference>
<name>A0AAJ1X2L9_9ACTN</name>
<dbReference type="InterPro" id="IPR015854">
    <property type="entry name" value="ABC_transpr_LolD-like"/>
</dbReference>
<evidence type="ECO:0000256" key="2">
    <source>
        <dbReference type="ARBA" id="ARBA00022840"/>
    </source>
</evidence>
<dbReference type="InterPro" id="IPR017871">
    <property type="entry name" value="ABC_transporter-like_CS"/>
</dbReference>
<keyword evidence="1" id="KW-0547">Nucleotide-binding</keyword>
<protein>
    <submittedName>
        <fullName evidence="4">Peptide/nickel transport system ATP-binding protein</fullName>
    </submittedName>
</protein>
<dbReference type="PROSITE" id="PS00211">
    <property type="entry name" value="ABC_TRANSPORTER_1"/>
    <property type="match status" value="2"/>
</dbReference>
<dbReference type="EMBL" id="JAUTAN010000001">
    <property type="protein sequence ID" value="MDQ1105424.1"/>
    <property type="molecule type" value="Genomic_DNA"/>
</dbReference>
<dbReference type="PROSITE" id="PS50893">
    <property type="entry name" value="ABC_TRANSPORTER_2"/>
    <property type="match status" value="2"/>
</dbReference>
<evidence type="ECO:0000256" key="1">
    <source>
        <dbReference type="ARBA" id="ARBA00022741"/>
    </source>
</evidence>
<dbReference type="Gene3D" id="3.40.50.300">
    <property type="entry name" value="P-loop containing nucleotide triphosphate hydrolases"/>
    <property type="match status" value="2"/>
</dbReference>
<dbReference type="InterPro" id="IPR027417">
    <property type="entry name" value="P-loop_NTPase"/>
</dbReference>
<dbReference type="AlphaFoldDB" id="A0AAJ1X2L9"/>
<dbReference type="InterPro" id="IPR003593">
    <property type="entry name" value="AAA+_ATPase"/>
</dbReference>
<dbReference type="GO" id="GO:0005524">
    <property type="term" value="F:ATP binding"/>
    <property type="evidence" value="ECO:0007669"/>
    <property type="project" value="UniProtKB-KW"/>
</dbReference>
<dbReference type="RefSeq" id="WP_307201608.1">
    <property type="nucleotide sequence ID" value="NZ_JAUTAN010000001.1"/>
</dbReference>
<feature type="domain" description="ABC transporter" evidence="3">
    <location>
        <begin position="252"/>
        <end position="478"/>
    </location>
</feature>
<sequence>MIGLTGVSVRAGDGRLLLHEVDLVVRAGERHALVGPSGAGKTTLVLAAIGALPPGLTATGRRTLDGTDLAGLGDSARRRLRRRAVAVLDQDPGAALTPTRSVAASVRELAERPGDVDVEAALGEVGLPAALAHRRRLTSHLSGGQQRRVALARALAASPRLLVVDEPTAGLDPTTRATVVDLLDEVAARRGTTLLVVSHDEAAVRRLGCRVHRLEHGRLSTAPVLRVQRTPPVSVSVSRPVVGPAAAERVRLRARGLVVARPGRAPVLDGVDLDVPGGALCAVVGSSGAGKSSLARAIVGLDPVRAGSLELDGARLAPGVRNRPPSVRRALQLVHQDGVGALPPHLEVGTAIARAIVRGGPRTGPRRRIGSAAVKQEVAGLLARLGLPADCASRRPDQLSGGQRQRVGLARALACDPHVLLCDETTANLDPDSRELVLALLRRLVASGVAVVLLTHEPDVVSACSLVWSVEAGQLVRTR</sequence>
<dbReference type="InterPro" id="IPR003439">
    <property type="entry name" value="ABC_transporter-like_ATP-bd"/>
</dbReference>
<gene>
    <name evidence="4" type="ORF">QE405_002708</name>
</gene>
<feature type="domain" description="ABC transporter" evidence="3">
    <location>
        <begin position="2"/>
        <end position="241"/>
    </location>
</feature>
<dbReference type="SUPFAM" id="SSF52540">
    <property type="entry name" value="P-loop containing nucleoside triphosphate hydrolases"/>
    <property type="match status" value="2"/>
</dbReference>
<dbReference type="Proteomes" id="UP001239215">
    <property type="component" value="Unassembled WGS sequence"/>
</dbReference>
<dbReference type="SMART" id="SM00382">
    <property type="entry name" value="AAA"/>
    <property type="match status" value="2"/>
</dbReference>
<evidence type="ECO:0000313" key="4">
    <source>
        <dbReference type="EMBL" id="MDQ1105424.1"/>
    </source>
</evidence>